<keyword evidence="1" id="KW-0472">Membrane</keyword>
<dbReference type="AlphaFoldDB" id="A0ABD5QDS6"/>
<proteinExistence type="predicted"/>
<comment type="caution">
    <text evidence="2">The sequence shown here is derived from an EMBL/GenBank/DDBJ whole genome shotgun (WGS) entry which is preliminary data.</text>
</comment>
<accession>A0ABD5QDS6</accession>
<keyword evidence="1" id="KW-0812">Transmembrane</keyword>
<reference evidence="2 3" key="1">
    <citation type="journal article" date="2019" name="Int. J. Syst. Evol. Microbiol.">
        <title>The Global Catalogue of Microorganisms (GCM) 10K type strain sequencing project: providing services to taxonomists for standard genome sequencing and annotation.</title>
        <authorList>
            <consortium name="The Broad Institute Genomics Platform"/>
            <consortium name="The Broad Institute Genome Sequencing Center for Infectious Disease"/>
            <person name="Wu L."/>
            <person name="Ma J."/>
        </authorList>
    </citation>
    <scope>NUCLEOTIDE SEQUENCE [LARGE SCALE GENOMIC DNA]</scope>
    <source>
        <strain evidence="2 3">CGMCC 1.15824</strain>
    </source>
</reference>
<protein>
    <submittedName>
        <fullName evidence="2">Uncharacterized protein</fullName>
    </submittedName>
</protein>
<dbReference type="RefSeq" id="WP_224828303.1">
    <property type="nucleotide sequence ID" value="NZ_JAIVEF010000005.1"/>
</dbReference>
<feature type="transmembrane region" description="Helical" evidence="1">
    <location>
        <begin position="40"/>
        <end position="62"/>
    </location>
</feature>
<keyword evidence="1" id="KW-1133">Transmembrane helix</keyword>
<dbReference type="EMBL" id="JBHSJG010000032">
    <property type="protein sequence ID" value="MFC4987837.1"/>
    <property type="molecule type" value="Genomic_DNA"/>
</dbReference>
<keyword evidence="3" id="KW-1185">Reference proteome</keyword>
<evidence type="ECO:0000313" key="2">
    <source>
        <dbReference type="EMBL" id="MFC4987837.1"/>
    </source>
</evidence>
<name>A0ABD5QDS6_9EURY</name>
<feature type="transmembrane region" description="Helical" evidence="1">
    <location>
        <begin position="12"/>
        <end position="33"/>
    </location>
</feature>
<evidence type="ECO:0000313" key="3">
    <source>
        <dbReference type="Proteomes" id="UP001595925"/>
    </source>
</evidence>
<organism evidence="2 3">
    <name type="scientific">Saliphagus infecundisoli</name>
    <dbReference type="NCBI Taxonomy" id="1849069"/>
    <lineage>
        <taxon>Archaea</taxon>
        <taxon>Methanobacteriati</taxon>
        <taxon>Methanobacteriota</taxon>
        <taxon>Stenosarchaea group</taxon>
        <taxon>Halobacteria</taxon>
        <taxon>Halobacteriales</taxon>
        <taxon>Natrialbaceae</taxon>
        <taxon>Saliphagus</taxon>
    </lineage>
</organism>
<gene>
    <name evidence="2" type="ORF">ACFPFO_08670</name>
</gene>
<dbReference type="Proteomes" id="UP001595925">
    <property type="component" value="Unassembled WGS sequence"/>
</dbReference>
<sequence>MGSGNDRFGGAAAIAFGSLLAAVSVLAVGTVAGEGILRNVAVAIVLLGAVVFAPTYLLYASWFDEFGDRR</sequence>
<evidence type="ECO:0000256" key="1">
    <source>
        <dbReference type="SAM" id="Phobius"/>
    </source>
</evidence>